<dbReference type="InterPro" id="IPR018114">
    <property type="entry name" value="TRYPSIN_HIS"/>
</dbReference>
<dbReference type="PANTHER" id="PTHR24252:SF26">
    <property type="entry name" value="TRANSMEMBRANE SERINE PROTEASE 9"/>
    <property type="match status" value="1"/>
</dbReference>
<dbReference type="Gene3D" id="2.40.10.10">
    <property type="entry name" value="Trypsin-like serine proteases"/>
    <property type="match status" value="2"/>
</dbReference>
<dbReference type="Pfam" id="PF00089">
    <property type="entry name" value="Trypsin"/>
    <property type="match status" value="2"/>
</dbReference>
<dbReference type="CDD" id="cd00190">
    <property type="entry name" value="Tryp_SPc"/>
    <property type="match status" value="1"/>
</dbReference>
<evidence type="ECO:0000256" key="6">
    <source>
        <dbReference type="RuleBase" id="RU363034"/>
    </source>
</evidence>
<dbReference type="Proteomes" id="UP000472273">
    <property type="component" value="Unplaced"/>
</dbReference>
<dbReference type="PRINTS" id="PR00722">
    <property type="entry name" value="CHYMOTRYPSIN"/>
</dbReference>
<keyword evidence="5" id="KW-1015">Disulfide bond</keyword>
<dbReference type="FunFam" id="2.40.10.10:FF:000003">
    <property type="entry name" value="Transmembrane serine protease 3"/>
    <property type="match status" value="1"/>
</dbReference>
<evidence type="ECO:0000256" key="2">
    <source>
        <dbReference type="ARBA" id="ARBA00022670"/>
    </source>
</evidence>
<reference evidence="9" key="2">
    <citation type="submission" date="2025-09" db="UniProtKB">
        <authorList>
            <consortium name="Ensembl"/>
        </authorList>
    </citation>
    <scope>IDENTIFICATION</scope>
</reference>
<evidence type="ECO:0000259" key="8">
    <source>
        <dbReference type="PROSITE" id="PS50240"/>
    </source>
</evidence>
<dbReference type="InterPro" id="IPR009003">
    <property type="entry name" value="Peptidase_S1_PA"/>
</dbReference>
<evidence type="ECO:0000256" key="7">
    <source>
        <dbReference type="SAM" id="MobiDB-lite"/>
    </source>
</evidence>
<feature type="domain" description="Peptidase S1" evidence="8">
    <location>
        <begin position="331"/>
        <end position="375"/>
    </location>
</feature>
<dbReference type="Ensembl" id="ENSPTXT00000024773.1">
    <property type="protein sequence ID" value="ENSPTXP00000024029.1"/>
    <property type="gene ID" value="ENSPTXG00000016537.1"/>
</dbReference>
<dbReference type="SMART" id="SM00020">
    <property type="entry name" value="Tryp_SPc"/>
    <property type="match status" value="1"/>
</dbReference>
<dbReference type="AlphaFoldDB" id="A0A670ZMR6"/>
<comment type="similarity">
    <text evidence="1">Belongs to the peptidase S1 family. Snake venom subfamily.</text>
</comment>
<evidence type="ECO:0000256" key="1">
    <source>
        <dbReference type="ARBA" id="ARBA00009228"/>
    </source>
</evidence>
<evidence type="ECO:0000256" key="4">
    <source>
        <dbReference type="ARBA" id="ARBA00022825"/>
    </source>
</evidence>
<name>A0A670ZMR6_PSETE</name>
<dbReference type="PANTHER" id="PTHR24252">
    <property type="entry name" value="ACROSIN-RELATED"/>
    <property type="match status" value="1"/>
</dbReference>
<dbReference type="GO" id="GO:0004252">
    <property type="term" value="F:serine-type endopeptidase activity"/>
    <property type="evidence" value="ECO:0007669"/>
    <property type="project" value="InterPro"/>
</dbReference>
<dbReference type="SUPFAM" id="SSF50494">
    <property type="entry name" value="Trypsin-like serine proteases"/>
    <property type="match status" value="2"/>
</dbReference>
<evidence type="ECO:0000313" key="10">
    <source>
        <dbReference type="Proteomes" id="UP000472273"/>
    </source>
</evidence>
<keyword evidence="3 6" id="KW-0378">Hydrolase</keyword>
<dbReference type="InterPro" id="IPR033116">
    <property type="entry name" value="TRYPSIN_SER"/>
</dbReference>
<keyword evidence="10" id="KW-1185">Reference proteome</keyword>
<accession>A0A670ZMR6</accession>
<dbReference type="InterPro" id="IPR043504">
    <property type="entry name" value="Peptidase_S1_PA_chymotrypsin"/>
</dbReference>
<dbReference type="GO" id="GO:0006508">
    <property type="term" value="P:proteolysis"/>
    <property type="evidence" value="ECO:0007669"/>
    <property type="project" value="UniProtKB-KW"/>
</dbReference>
<dbReference type="GO" id="GO:0035821">
    <property type="term" value="P:modulation of process of another organism"/>
    <property type="evidence" value="ECO:0007669"/>
    <property type="project" value="UniProtKB-ARBA"/>
</dbReference>
<dbReference type="PROSITE" id="PS50240">
    <property type="entry name" value="TRYPSIN_DOM"/>
    <property type="match status" value="2"/>
</dbReference>
<evidence type="ECO:0000256" key="5">
    <source>
        <dbReference type="ARBA" id="ARBA00023157"/>
    </source>
</evidence>
<reference evidence="9" key="1">
    <citation type="submission" date="2025-08" db="UniProtKB">
        <authorList>
            <consortium name="Ensembl"/>
        </authorList>
    </citation>
    <scope>IDENTIFICATION</scope>
</reference>
<dbReference type="GO" id="GO:0005576">
    <property type="term" value="C:extracellular region"/>
    <property type="evidence" value="ECO:0007669"/>
    <property type="project" value="UniProtKB-ARBA"/>
</dbReference>
<dbReference type="GeneTree" id="ENSGT00940000155418"/>
<keyword evidence="2 6" id="KW-0645">Protease</keyword>
<dbReference type="InterPro" id="IPR001254">
    <property type="entry name" value="Trypsin_dom"/>
</dbReference>
<evidence type="ECO:0000256" key="3">
    <source>
        <dbReference type="ARBA" id="ARBA00022801"/>
    </source>
</evidence>
<evidence type="ECO:0000313" key="9">
    <source>
        <dbReference type="Ensembl" id="ENSPTXP00000024029.1"/>
    </source>
</evidence>
<dbReference type="PROSITE" id="PS00134">
    <property type="entry name" value="TRYPSIN_HIS"/>
    <property type="match status" value="2"/>
</dbReference>
<dbReference type="InterPro" id="IPR001314">
    <property type="entry name" value="Peptidase_S1A"/>
</dbReference>
<dbReference type="PROSITE" id="PS00135">
    <property type="entry name" value="TRYPSIN_SER"/>
    <property type="match status" value="1"/>
</dbReference>
<protein>
    <recommendedName>
        <fullName evidence="8">Peptidase S1 domain-containing protein</fullName>
    </recommendedName>
</protein>
<proteinExistence type="inferred from homology"/>
<feature type="domain" description="Peptidase S1" evidence="8">
    <location>
        <begin position="11"/>
        <end position="233"/>
    </location>
</feature>
<sequence length="375" mass="39720">VRGAMRSATRIVGGSEALLGEFPWQVSLRESNEHFCGAAILTARWLVSAAHCFNDRDTQLGSEGSRAQAKVLRILQHPSYNVESADYDAALLELAEPLTFGKYIQPVCLPAPSHRFRPGRKCLISGWGYLKEDFLVKPELLQKATVELLDQALCGNLYGGSVLTDRMLCAGYLEGKVDSCQGDSGGPLVCQEPSGRFFLTGIVSWGIGCAEARRPGVYTRVIRLRDWIIETTATSRSPAASTMPGPGRHHSAPTVGTSAAGPQHPSSISGSASPASSRPAATSPQPPGRALACSWQGASGGGAAPPASTTAVPCSRAECGRRPGFSKAMKIVGGLEASHGEVPWQVTLKEGLQHFCGAVIIGERWLLSAAHCFNQ</sequence>
<keyword evidence="4 6" id="KW-0720">Serine protease</keyword>
<feature type="region of interest" description="Disordered" evidence="7">
    <location>
        <begin position="235"/>
        <end position="311"/>
    </location>
</feature>
<organism evidence="9 10">
    <name type="scientific">Pseudonaja textilis</name>
    <name type="common">Eastern brown snake</name>
    <dbReference type="NCBI Taxonomy" id="8673"/>
    <lineage>
        <taxon>Eukaryota</taxon>
        <taxon>Metazoa</taxon>
        <taxon>Chordata</taxon>
        <taxon>Craniata</taxon>
        <taxon>Vertebrata</taxon>
        <taxon>Euteleostomi</taxon>
        <taxon>Lepidosauria</taxon>
        <taxon>Squamata</taxon>
        <taxon>Bifurcata</taxon>
        <taxon>Unidentata</taxon>
        <taxon>Episquamata</taxon>
        <taxon>Toxicofera</taxon>
        <taxon>Serpentes</taxon>
        <taxon>Colubroidea</taxon>
        <taxon>Elapidae</taxon>
        <taxon>Hydrophiinae</taxon>
        <taxon>Pseudonaja</taxon>
    </lineage>
</organism>
<feature type="compositionally biased region" description="Low complexity" evidence="7">
    <location>
        <begin position="265"/>
        <end position="283"/>
    </location>
</feature>